<gene>
    <name evidence="1" type="ORF">L6164_016432</name>
</gene>
<reference evidence="1 2" key="1">
    <citation type="journal article" date="2022" name="DNA Res.">
        <title>Chromosomal-level genome assembly of the orchid tree Bauhinia variegata (Leguminosae; Cercidoideae) supports the allotetraploid origin hypothesis of Bauhinia.</title>
        <authorList>
            <person name="Zhong Y."/>
            <person name="Chen Y."/>
            <person name="Zheng D."/>
            <person name="Pang J."/>
            <person name="Liu Y."/>
            <person name="Luo S."/>
            <person name="Meng S."/>
            <person name="Qian L."/>
            <person name="Wei D."/>
            <person name="Dai S."/>
            <person name="Zhou R."/>
        </authorList>
    </citation>
    <scope>NUCLEOTIDE SEQUENCE [LARGE SCALE GENOMIC DNA]</scope>
    <source>
        <strain evidence="1">BV-YZ2020</strain>
    </source>
</reference>
<sequence>MRVSTFTEAMFYPAISFENPFVGAMPKVLKPVKTPSLAFLKKPISCFQQLNPNTMNKPTTIIFNSDRVYVKKRKKHSVYEKETAFPQVGSRQMLLLCGLGYWVQGFRCFPWLGLNFHLANCLHLHPSTLQLVQNCGNLPLAAKPLYGILSDAIYIGGAHRIPYISTGVLLQVLSWGPLALIPSASVVLPNLIVFGLLSNIGASITEVANDALVAEYGQKHKISGLQSYTFMASAAGAILGNFFGGYFLLKMPPRTMFFIFSSLLALQLSVSFSTREKSLGLGLPQLSDSDLARKSISEDIGKRFSNLVTAITEESISQPLMWIVGSIVMVPTLSGSLFCYQTQCLSLDPSVIGLSRVIGQLMLLSGTVLYDRFWKHIPMRKLIGAVQILYASSLLIDLVLVKQMNLGLGIPNEAFALCFSGLAETLAQFKLLPFSVLLTSLCPQGCEGSLTSFFASAACLSSIVSGFLGVGLASLLGVTSGDYSGLTMGILIQFLAALVPLRWIHSVPMTEPILKKKRRKGMSRRNRRNRRVGKVVLGSLFMPTGARGNQRCRGEND</sequence>
<protein>
    <submittedName>
        <fullName evidence="1">Uncharacterized protein</fullName>
    </submittedName>
</protein>
<evidence type="ECO:0000313" key="2">
    <source>
        <dbReference type="Proteomes" id="UP000828941"/>
    </source>
</evidence>
<evidence type="ECO:0000313" key="1">
    <source>
        <dbReference type="EMBL" id="KAI4338080.1"/>
    </source>
</evidence>
<keyword evidence="2" id="KW-1185">Reference proteome</keyword>
<dbReference type="Proteomes" id="UP000828941">
    <property type="component" value="Chromosome 6"/>
</dbReference>
<comment type="caution">
    <text evidence="1">The sequence shown here is derived from an EMBL/GenBank/DDBJ whole genome shotgun (WGS) entry which is preliminary data.</text>
</comment>
<dbReference type="EMBL" id="CM039431">
    <property type="protein sequence ID" value="KAI4338080.1"/>
    <property type="molecule type" value="Genomic_DNA"/>
</dbReference>
<name>A0ACB9NNM2_BAUVA</name>
<proteinExistence type="predicted"/>
<accession>A0ACB9NNM2</accession>
<organism evidence="1 2">
    <name type="scientific">Bauhinia variegata</name>
    <name type="common">Purple orchid tree</name>
    <name type="synonym">Phanera variegata</name>
    <dbReference type="NCBI Taxonomy" id="167791"/>
    <lineage>
        <taxon>Eukaryota</taxon>
        <taxon>Viridiplantae</taxon>
        <taxon>Streptophyta</taxon>
        <taxon>Embryophyta</taxon>
        <taxon>Tracheophyta</taxon>
        <taxon>Spermatophyta</taxon>
        <taxon>Magnoliopsida</taxon>
        <taxon>eudicotyledons</taxon>
        <taxon>Gunneridae</taxon>
        <taxon>Pentapetalae</taxon>
        <taxon>rosids</taxon>
        <taxon>fabids</taxon>
        <taxon>Fabales</taxon>
        <taxon>Fabaceae</taxon>
        <taxon>Cercidoideae</taxon>
        <taxon>Cercideae</taxon>
        <taxon>Bauhiniinae</taxon>
        <taxon>Bauhinia</taxon>
    </lineage>
</organism>